<evidence type="ECO:0000313" key="1">
    <source>
        <dbReference type="EMBL" id="KAH1130430.1"/>
    </source>
</evidence>
<dbReference type="Proteomes" id="UP000828251">
    <property type="component" value="Unassembled WGS sequence"/>
</dbReference>
<name>A0A9D3WKK9_9ROSI</name>
<keyword evidence="2" id="KW-1185">Reference proteome</keyword>
<evidence type="ECO:0000313" key="2">
    <source>
        <dbReference type="Proteomes" id="UP000828251"/>
    </source>
</evidence>
<accession>A0A9D3WKK9</accession>
<comment type="caution">
    <text evidence="1">The sequence shown here is derived from an EMBL/GenBank/DDBJ whole genome shotgun (WGS) entry which is preliminary data.</text>
</comment>
<dbReference type="EMBL" id="JAIQCV010000001">
    <property type="protein sequence ID" value="KAH1130430.1"/>
    <property type="molecule type" value="Genomic_DNA"/>
</dbReference>
<gene>
    <name evidence="1" type="ORF">J1N35_001808</name>
</gene>
<protein>
    <submittedName>
        <fullName evidence="1">Uncharacterized protein</fullName>
    </submittedName>
</protein>
<dbReference type="AlphaFoldDB" id="A0A9D3WKK9"/>
<organism evidence="1 2">
    <name type="scientific">Gossypium stocksii</name>
    <dbReference type="NCBI Taxonomy" id="47602"/>
    <lineage>
        <taxon>Eukaryota</taxon>
        <taxon>Viridiplantae</taxon>
        <taxon>Streptophyta</taxon>
        <taxon>Embryophyta</taxon>
        <taxon>Tracheophyta</taxon>
        <taxon>Spermatophyta</taxon>
        <taxon>Magnoliopsida</taxon>
        <taxon>eudicotyledons</taxon>
        <taxon>Gunneridae</taxon>
        <taxon>Pentapetalae</taxon>
        <taxon>rosids</taxon>
        <taxon>malvids</taxon>
        <taxon>Malvales</taxon>
        <taxon>Malvaceae</taxon>
        <taxon>Malvoideae</taxon>
        <taxon>Gossypium</taxon>
    </lineage>
</organism>
<reference evidence="1 2" key="1">
    <citation type="journal article" date="2021" name="Plant Biotechnol. J.">
        <title>Multi-omics assisted identification of the key and species-specific regulatory components of drought-tolerant mechanisms in Gossypium stocksii.</title>
        <authorList>
            <person name="Yu D."/>
            <person name="Ke L."/>
            <person name="Zhang D."/>
            <person name="Wu Y."/>
            <person name="Sun Y."/>
            <person name="Mei J."/>
            <person name="Sun J."/>
            <person name="Sun Y."/>
        </authorList>
    </citation>
    <scope>NUCLEOTIDE SEQUENCE [LARGE SCALE GENOMIC DNA]</scope>
    <source>
        <strain evidence="2">cv. E1</strain>
        <tissue evidence="1">Leaf</tissue>
    </source>
</reference>
<proteinExistence type="predicted"/>
<sequence length="100" mass="10526">MGTKGYLCTACSETLRKGQIPTVSSSLPPVASAEIREIKNETADGGKPEEKEVAENSGHLDIEVTESANMLDLVAGTEIPYLSSEGSAETMQMGSDFSLS</sequence>